<dbReference type="EMBL" id="FZQA01000002">
    <property type="protein sequence ID" value="SNT72189.1"/>
    <property type="molecule type" value="Genomic_DNA"/>
</dbReference>
<dbReference type="InterPro" id="IPR023366">
    <property type="entry name" value="ATP_synth_asu-like_sf"/>
</dbReference>
<dbReference type="FunFam" id="2.40.30.20:FF:000004">
    <property type="entry name" value="Riboflavin synthase, alpha subunit"/>
    <property type="match status" value="1"/>
</dbReference>
<dbReference type="PROSITE" id="PS51177">
    <property type="entry name" value="LUMAZINE_BIND"/>
    <property type="match status" value="2"/>
</dbReference>
<evidence type="ECO:0000259" key="12">
    <source>
        <dbReference type="PROSITE" id="PS51177"/>
    </source>
</evidence>
<protein>
    <recommendedName>
        <fullName evidence="6 10">Riboflavin synthase</fullName>
        <ecNumber evidence="5 10">2.5.1.9</ecNumber>
    </recommendedName>
</protein>
<dbReference type="PANTHER" id="PTHR21098:SF0">
    <property type="entry name" value="RIBOFLAVIN SYNTHASE"/>
    <property type="match status" value="1"/>
</dbReference>
<evidence type="ECO:0000256" key="6">
    <source>
        <dbReference type="ARBA" id="ARBA00013950"/>
    </source>
</evidence>
<sequence length="217" mass="23221">MFTGLVEEIGTVRDVSRQGSGYALAVGARETLEGVKRGDSIAVNGACLTVTDFDADSFSFGLAPETRAKTNLADLRPGAPVHLERAVLPSTRLGGHYVQGHVDGTGVVKGFRPDEDALWMTVGAPPALMRYIVPKGYIAVDGASLTVVHTGADWFDVTLVAYSREKLALPRKQPGERVNLEVDILAKYVERLIARDAGGGVSREFLAEHGFITEGAR</sequence>
<proteinExistence type="predicted"/>
<reference evidence="13 14" key="1">
    <citation type="submission" date="2017-07" db="EMBL/GenBank/DDBJ databases">
        <authorList>
            <person name="Sun Z.S."/>
            <person name="Albrecht U."/>
            <person name="Echele G."/>
            <person name="Lee C.C."/>
        </authorList>
    </citation>
    <scope>NUCLEOTIDE SEQUENCE [LARGE SCALE GENOMIC DNA]</scope>
    <source>
        <strain evidence="13 14">CGMCC 1.12710</strain>
    </source>
</reference>
<keyword evidence="14" id="KW-1185">Reference proteome</keyword>
<dbReference type="GO" id="GO:0009231">
    <property type="term" value="P:riboflavin biosynthetic process"/>
    <property type="evidence" value="ECO:0007669"/>
    <property type="project" value="UniProtKB-KW"/>
</dbReference>
<feature type="repeat" description="Lumazine-binding" evidence="11">
    <location>
        <begin position="1"/>
        <end position="96"/>
    </location>
</feature>
<evidence type="ECO:0000256" key="10">
    <source>
        <dbReference type="NCBIfam" id="TIGR00187"/>
    </source>
</evidence>
<dbReference type="PANTHER" id="PTHR21098">
    <property type="entry name" value="RIBOFLAVIN SYNTHASE ALPHA CHAIN"/>
    <property type="match status" value="1"/>
</dbReference>
<keyword evidence="7" id="KW-0686">Riboflavin biosynthesis</keyword>
<organism evidence="13 14">
    <name type="scientific">Amphiplicatus metriothermophilus</name>
    <dbReference type="NCBI Taxonomy" id="1519374"/>
    <lineage>
        <taxon>Bacteria</taxon>
        <taxon>Pseudomonadati</taxon>
        <taxon>Pseudomonadota</taxon>
        <taxon>Alphaproteobacteria</taxon>
        <taxon>Parvularculales</taxon>
        <taxon>Parvularculaceae</taxon>
        <taxon>Amphiplicatus</taxon>
    </lineage>
</organism>
<keyword evidence="9" id="KW-0677">Repeat</keyword>
<dbReference type="Pfam" id="PF00677">
    <property type="entry name" value="Lum_binding"/>
    <property type="match status" value="2"/>
</dbReference>
<dbReference type="CDD" id="cd00402">
    <property type="entry name" value="Riboflavin_synthase_like"/>
    <property type="match status" value="1"/>
</dbReference>
<evidence type="ECO:0000256" key="11">
    <source>
        <dbReference type="PROSITE-ProRule" id="PRU00524"/>
    </source>
</evidence>
<evidence type="ECO:0000256" key="7">
    <source>
        <dbReference type="ARBA" id="ARBA00022619"/>
    </source>
</evidence>
<evidence type="ECO:0000256" key="5">
    <source>
        <dbReference type="ARBA" id="ARBA00012827"/>
    </source>
</evidence>
<evidence type="ECO:0000256" key="9">
    <source>
        <dbReference type="ARBA" id="ARBA00022737"/>
    </source>
</evidence>
<dbReference type="AlphaFoldDB" id="A0A239PPF5"/>
<dbReference type="NCBIfam" id="TIGR00187">
    <property type="entry name" value="ribE"/>
    <property type="match status" value="1"/>
</dbReference>
<comment type="function">
    <text evidence="2">Catalyzes the dismutation of two molecules of 6,7-dimethyl-8-ribityllumazine, resulting in the formation of riboflavin and 5-amino-6-(D-ribitylamino)uracil.</text>
</comment>
<evidence type="ECO:0000313" key="13">
    <source>
        <dbReference type="EMBL" id="SNT72189.1"/>
    </source>
</evidence>
<comment type="pathway">
    <text evidence="3">Cofactor biosynthesis; riboflavin biosynthesis; riboflavin from 2-hydroxy-3-oxobutyl phosphate and 5-amino-6-(D-ribitylamino)uracil: step 2/2.</text>
</comment>
<feature type="repeat" description="Lumazine-binding" evidence="11">
    <location>
        <begin position="97"/>
        <end position="193"/>
    </location>
</feature>
<evidence type="ECO:0000256" key="1">
    <source>
        <dbReference type="ARBA" id="ARBA00000968"/>
    </source>
</evidence>
<dbReference type="PIRSF" id="PIRSF000498">
    <property type="entry name" value="Riboflavin_syn_A"/>
    <property type="match status" value="1"/>
</dbReference>
<dbReference type="InterPro" id="IPR026017">
    <property type="entry name" value="Lumazine-bd_dom"/>
</dbReference>
<feature type="domain" description="Lumazine-binding" evidence="12">
    <location>
        <begin position="1"/>
        <end position="96"/>
    </location>
</feature>
<dbReference type="RefSeq" id="WP_089411705.1">
    <property type="nucleotide sequence ID" value="NZ_FZQA01000002.1"/>
</dbReference>
<evidence type="ECO:0000313" key="14">
    <source>
        <dbReference type="Proteomes" id="UP000198346"/>
    </source>
</evidence>
<evidence type="ECO:0000256" key="8">
    <source>
        <dbReference type="ARBA" id="ARBA00022679"/>
    </source>
</evidence>
<keyword evidence="8" id="KW-0808">Transferase</keyword>
<dbReference type="SUPFAM" id="SSF63380">
    <property type="entry name" value="Riboflavin synthase domain-like"/>
    <property type="match status" value="2"/>
</dbReference>
<dbReference type="Gene3D" id="2.40.30.20">
    <property type="match status" value="2"/>
</dbReference>
<evidence type="ECO:0000256" key="3">
    <source>
        <dbReference type="ARBA" id="ARBA00004887"/>
    </source>
</evidence>
<name>A0A239PPF5_9PROT</name>
<dbReference type="FunFam" id="2.40.30.20:FF:000003">
    <property type="entry name" value="Riboflavin synthase, alpha subunit"/>
    <property type="match status" value="1"/>
</dbReference>
<dbReference type="InterPro" id="IPR001783">
    <property type="entry name" value="Lumazine-bd"/>
</dbReference>
<gene>
    <name evidence="13" type="ORF">SAMN06297382_1225</name>
</gene>
<dbReference type="GO" id="GO:0004746">
    <property type="term" value="F:riboflavin synthase activity"/>
    <property type="evidence" value="ECO:0007669"/>
    <property type="project" value="UniProtKB-UniRule"/>
</dbReference>
<dbReference type="OrthoDB" id="9788537at2"/>
<dbReference type="InterPro" id="IPR017938">
    <property type="entry name" value="Riboflavin_synthase-like_b-brl"/>
</dbReference>
<dbReference type="Proteomes" id="UP000198346">
    <property type="component" value="Unassembled WGS sequence"/>
</dbReference>
<dbReference type="EC" id="2.5.1.9" evidence="5 10"/>
<feature type="domain" description="Lumazine-binding" evidence="12">
    <location>
        <begin position="97"/>
        <end position="193"/>
    </location>
</feature>
<dbReference type="NCBIfam" id="NF006767">
    <property type="entry name" value="PRK09289.1"/>
    <property type="match status" value="1"/>
</dbReference>
<evidence type="ECO:0000256" key="4">
    <source>
        <dbReference type="ARBA" id="ARBA00011233"/>
    </source>
</evidence>
<evidence type="ECO:0000256" key="2">
    <source>
        <dbReference type="ARBA" id="ARBA00002803"/>
    </source>
</evidence>
<accession>A0A239PPF5</accession>
<comment type="catalytic activity">
    <reaction evidence="1">
        <text>2 6,7-dimethyl-8-(1-D-ribityl)lumazine + H(+) = 5-amino-6-(D-ribitylamino)uracil + riboflavin</text>
        <dbReference type="Rhea" id="RHEA:20772"/>
        <dbReference type="ChEBI" id="CHEBI:15378"/>
        <dbReference type="ChEBI" id="CHEBI:15934"/>
        <dbReference type="ChEBI" id="CHEBI:57986"/>
        <dbReference type="ChEBI" id="CHEBI:58201"/>
        <dbReference type="EC" id="2.5.1.9"/>
    </reaction>
</comment>
<comment type="subunit">
    <text evidence="4">Homotrimer.</text>
</comment>